<sequence length="522" mass="52890">MRMRAVVVMLAVAALALPACAPASSRGWEPPAWAPEAVHAADPVPEIPAGAAGPLGAGLVPLRLRNDTIGVQARVALLAAGATADPFNTQVEQFVRDAIADRVVAAGTAFVPSPSPAGSGLGDRRCAAGSTRLPAAELLADPAFGPAAGSGTAVVCGIVAAGGSVVGERIRVVTGGPAGVHSDTTTTLYADVSTGETATADALWAEGAAAALGAHIVEALRRDAGALSQRPAVIGEDAQLAAIHAALATTVPSEEGLVITLAPGFTAPDLAGLGVPPTTAPLDILVPAEVAAGLVSPLGARVLASPGQPYTGPAAPPAGARTVDCGLVPCVALTYDDGPSAYTAGILDDLAARDAAATFFAMGQNAQGHADTLARMTRDGHELEGHTWNHPHLPQLTDAQITAQIVDSTRALEAVSGQDITAFRPPYGEFTPRVLAAAGMPAILWDIDTLDWQGPADDVLIARAVEQPRAGSIVLLHDIHPGTARTTRAILDGLLDRGFQLVTVRQLFGGQLPVSGSWRRAP</sequence>
<feature type="chain" id="PRO_5046111811" evidence="1">
    <location>
        <begin position="22"/>
        <end position="522"/>
    </location>
</feature>
<name>A0ABS7HZ59_9MICO</name>
<organism evidence="3 4">
    <name type="scientific">Microbacterium ureisolvens</name>
    <dbReference type="NCBI Taxonomy" id="2781186"/>
    <lineage>
        <taxon>Bacteria</taxon>
        <taxon>Bacillati</taxon>
        <taxon>Actinomycetota</taxon>
        <taxon>Actinomycetes</taxon>
        <taxon>Micrococcales</taxon>
        <taxon>Microbacteriaceae</taxon>
        <taxon>Microbacterium</taxon>
    </lineage>
</organism>
<gene>
    <name evidence="3" type="ORF">JNB61_12310</name>
</gene>
<keyword evidence="1" id="KW-0732">Signal</keyword>
<dbReference type="Proteomes" id="UP000777440">
    <property type="component" value="Unassembled WGS sequence"/>
</dbReference>
<dbReference type="Pfam" id="PF01522">
    <property type="entry name" value="Polysacc_deac_1"/>
    <property type="match status" value="1"/>
</dbReference>
<dbReference type="PANTHER" id="PTHR10587">
    <property type="entry name" value="GLYCOSYL TRANSFERASE-RELATED"/>
    <property type="match status" value="1"/>
</dbReference>
<dbReference type="Gene3D" id="3.20.20.370">
    <property type="entry name" value="Glycoside hydrolase/deacetylase"/>
    <property type="match status" value="1"/>
</dbReference>
<evidence type="ECO:0000259" key="2">
    <source>
        <dbReference type="PROSITE" id="PS51677"/>
    </source>
</evidence>
<dbReference type="EMBL" id="JAEUAX010000006">
    <property type="protein sequence ID" value="MBW9110558.1"/>
    <property type="molecule type" value="Genomic_DNA"/>
</dbReference>
<dbReference type="InterPro" id="IPR002509">
    <property type="entry name" value="NODB_dom"/>
</dbReference>
<dbReference type="PROSITE" id="PS51677">
    <property type="entry name" value="NODB"/>
    <property type="match status" value="1"/>
</dbReference>
<dbReference type="SUPFAM" id="SSF88713">
    <property type="entry name" value="Glycoside hydrolase/deacetylase"/>
    <property type="match status" value="1"/>
</dbReference>
<evidence type="ECO:0000256" key="1">
    <source>
        <dbReference type="SAM" id="SignalP"/>
    </source>
</evidence>
<evidence type="ECO:0000313" key="3">
    <source>
        <dbReference type="EMBL" id="MBW9110558.1"/>
    </source>
</evidence>
<proteinExistence type="predicted"/>
<accession>A0ABS7HZ59</accession>
<reference evidence="3 4" key="1">
    <citation type="journal article" date="2021" name="MBio">
        <title>Poor Competitiveness of Bradyrhizobium in Pigeon Pea Root Colonization in Indian Soils.</title>
        <authorList>
            <person name="Chalasani D."/>
            <person name="Basu A."/>
            <person name="Pullabhotla S.V.S.R.N."/>
            <person name="Jorrin B."/>
            <person name="Neal A.L."/>
            <person name="Poole P.S."/>
            <person name="Podile A.R."/>
            <person name="Tkacz A."/>
        </authorList>
    </citation>
    <scope>NUCLEOTIDE SEQUENCE [LARGE SCALE GENOMIC DNA]</scope>
    <source>
        <strain evidence="3 4">HU12</strain>
    </source>
</reference>
<dbReference type="InterPro" id="IPR011330">
    <property type="entry name" value="Glyco_hydro/deAcase_b/a-brl"/>
</dbReference>
<feature type="domain" description="NodB homology" evidence="2">
    <location>
        <begin position="329"/>
        <end position="502"/>
    </location>
</feature>
<evidence type="ECO:0000313" key="4">
    <source>
        <dbReference type="Proteomes" id="UP000777440"/>
    </source>
</evidence>
<protein>
    <submittedName>
        <fullName evidence="3">Polysaccharide deacetylase family protein</fullName>
    </submittedName>
</protein>
<keyword evidence="4" id="KW-1185">Reference proteome</keyword>
<dbReference type="InterPro" id="IPR050248">
    <property type="entry name" value="Polysacc_deacetylase_ArnD"/>
</dbReference>
<feature type="signal peptide" evidence="1">
    <location>
        <begin position="1"/>
        <end position="21"/>
    </location>
</feature>
<comment type="caution">
    <text evidence="3">The sequence shown here is derived from an EMBL/GenBank/DDBJ whole genome shotgun (WGS) entry which is preliminary data.</text>
</comment>